<dbReference type="EMBL" id="JACGBB010000002">
    <property type="protein sequence ID" value="MBZ7986741.1"/>
    <property type="molecule type" value="Genomic_DNA"/>
</dbReference>
<keyword evidence="2" id="KW-1185">Reference proteome</keyword>
<reference evidence="1 2" key="1">
    <citation type="submission" date="2020-07" db="EMBL/GenBank/DDBJ databases">
        <title>Transfer of Campylobacter canadensis to the novel genus Avispirillum gen. nov., that also includes two novel species recovered from migratory waterfowl: Avispirillum anseris sp. nov. and Avispirillum brantae sp. nov.</title>
        <authorList>
            <person name="Miller W.G."/>
            <person name="Chapman M.H."/>
            <person name="Yee E."/>
            <person name="Inglis G.D."/>
        </authorList>
    </citation>
    <scope>NUCLEOTIDE SEQUENCE [LARGE SCALE GENOMIC DNA]</scope>
    <source>
        <strain evidence="1 2">L283</strain>
    </source>
</reference>
<gene>
    <name evidence="1" type="ORF">AVCANL283_01245</name>
</gene>
<dbReference type="Proteomes" id="UP000786183">
    <property type="component" value="Unassembled WGS sequence"/>
</dbReference>
<dbReference type="RefSeq" id="WP_172230105.1">
    <property type="nucleotide sequence ID" value="NZ_CP035946.1"/>
</dbReference>
<evidence type="ECO:0000313" key="1">
    <source>
        <dbReference type="EMBL" id="MBZ7986741.1"/>
    </source>
</evidence>
<protein>
    <recommendedName>
        <fullName evidence="3">Acyl carrier protein</fullName>
    </recommendedName>
</protein>
<sequence>MKVERLNSIILKNSKNATLSIANLKEPYGIGSDDVLSLAICLKESKVDWKIHIPYDNLDELIIALEQIKEKRQ</sequence>
<evidence type="ECO:0008006" key="3">
    <source>
        <dbReference type="Google" id="ProtNLM"/>
    </source>
</evidence>
<comment type="caution">
    <text evidence="1">The sequence shown here is derived from an EMBL/GenBank/DDBJ whole genome shotgun (WGS) entry which is preliminary data.</text>
</comment>
<proteinExistence type="predicted"/>
<accession>A0ABS7WPP7</accession>
<name>A0ABS7WPP7_9BACT</name>
<organism evidence="1 2">
    <name type="scientific">Campylobacter canadensis</name>
    <dbReference type="NCBI Taxonomy" id="449520"/>
    <lineage>
        <taxon>Bacteria</taxon>
        <taxon>Pseudomonadati</taxon>
        <taxon>Campylobacterota</taxon>
        <taxon>Epsilonproteobacteria</taxon>
        <taxon>Campylobacterales</taxon>
        <taxon>Campylobacteraceae</taxon>
        <taxon>Campylobacter</taxon>
    </lineage>
</organism>
<evidence type="ECO:0000313" key="2">
    <source>
        <dbReference type="Proteomes" id="UP000786183"/>
    </source>
</evidence>